<reference evidence="3" key="1">
    <citation type="submission" date="2016-10" db="EMBL/GenBank/DDBJ databases">
        <authorList>
            <person name="Varghese N."/>
            <person name="Submissions S."/>
        </authorList>
    </citation>
    <scope>NUCLEOTIDE SEQUENCE [LARGE SCALE GENOMIC DNA]</scope>
    <source>
        <strain evidence="3">DSM 17298</strain>
    </source>
</reference>
<dbReference type="Proteomes" id="UP000236736">
    <property type="component" value="Unassembled WGS sequence"/>
</dbReference>
<keyword evidence="1" id="KW-0472">Membrane</keyword>
<sequence>MLTLLIILVALALILIAIVKFDIHPFLALFVGAITYGLMMQMPTDLIVKSIADGFGGVMGSVGLLILLGVIMGTFLEKTGGAIVIADRILKWIGEKFVNLSMMLSGWILSIPVFGDSTIIMMNPIAKSLAAKSGISYAATIVALSLGAMASHALVPPTPGPIATAGILEADLGQVIFWGAIVSLITLIPLYFFVNKFVVKIPLEANLALDEKSLDKKQLPAFSSALTPILVPLFLIILASIANYPTKPFGEGQFFQVIQFIGAPVISLLIGALLSFTLPKKFEVKLLSTSGWIGESILLAAPVILITGAGAVFGKMLQNSGVGDLVTSSMSDANWGIFLPFLIAFALKTAQGSTTVAMITTASIIAPILSPLGLDSETMKVFTALAIGAGSLCISHANDSGFWVVTQLSGMTIKQGNMSHSLGTLIAGLTAILLIFVLTLVIG</sequence>
<dbReference type="RefSeq" id="WP_103926329.1">
    <property type="nucleotide sequence ID" value="NZ_FNVR01000032.1"/>
</dbReference>
<organism evidence="2 3">
    <name type="scientific">Algoriphagus boritolerans DSM 17298 = JCM 18970</name>
    <dbReference type="NCBI Taxonomy" id="1120964"/>
    <lineage>
        <taxon>Bacteria</taxon>
        <taxon>Pseudomonadati</taxon>
        <taxon>Bacteroidota</taxon>
        <taxon>Cytophagia</taxon>
        <taxon>Cytophagales</taxon>
        <taxon>Cyclobacteriaceae</taxon>
        <taxon>Algoriphagus</taxon>
    </lineage>
</organism>
<feature type="transmembrane region" description="Helical" evidence="1">
    <location>
        <begin position="337"/>
        <end position="369"/>
    </location>
</feature>
<feature type="transmembrane region" description="Helical" evidence="1">
    <location>
        <begin position="297"/>
        <end position="317"/>
    </location>
</feature>
<dbReference type="GO" id="GO:0015128">
    <property type="term" value="F:gluconate transmembrane transporter activity"/>
    <property type="evidence" value="ECO:0007669"/>
    <property type="project" value="InterPro"/>
</dbReference>
<keyword evidence="1" id="KW-0812">Transmembrane</keyword>
<dbReference type="STRING" id="1120964.GCA_001313265_06044"/>
<evidence type="ECO:0000313" key="2">
    <source>
        <dbReference type="EMBL" id="SEG40213.1"/>
    </source>
</evidence>
<feature type="transmembrane region" description="Helical" evidence="1">
    <location>
        <begin position="175"/>
        <end position="198"/>
    </location>
</feature>
<dbReference type="PANTHER" id="PTHR30354:SF11">
    <property type="entry name" value="PERMEASE"/>
    <property type="match status" value="1"/>
</dbReference>
<dbReference type="PANTHER" id="PTHR30354">
    <property type="entry name" value="GNT FAMILY GLUCONATE TRANSPORTER"/>
    <property type="match status" value="1"/>
</dbReference>
<feature type="transmembrane region" description="Helical" evidence="1">
    <location>
        <begin position="55"/>
        <end position="76"/>
    </location>
</feature>
<feature type="transmembrane region" description="Helical" evidence="1">
    <location>
        <begin position="135"/>
        <end position="155"/>
    </location>
</feature>
<accession>A0A1H5ZUK2</accession>
<dbReference type="AlphaFoldDB" id="A0A1H5ZUK2"/>
<feature type="transmembrane region" description="Helical" evidence="1">
    <location>
        <begin position="27"/>
        <end position="48"/>
    </location>
</feature>
<dbReference type="OrthoDB" id="9787129at2"/>
<dbReference type="InterPro" id="IPR003474">
    <property type="entry name" value="Glcn_transporter"/>
</dbReference>
<evidence type="ECO:0000256" key="1">
    <source>
        <dbReference type="SAM" id="Phobius"/>
    </source>
</evidence>
<dbReference type="Pfam" id="PF02447">
    <property type="entry name" value="GntP_permease"/>
    <property type="match status" value="1"/>
</dbReference>
<proteinExistence type="predicted"/>
<feature type="transmembrane region" description="Helical" evidence="1">
    <location>
        <begin position="254"/>
        <end position="276"/>
    </location>
</feature>
<feature type="transmembrane region" description="Helical" evidence="1">
    <location>
        <begin position="219"/>
        <end position="242"/>
    </location>
</feature>
<evidence type="ECO:0000313" key="3">
    <source>
        <dbReference type="Proteomes" id="UP000236736"/>
    </source>
</evidence>
<feature type="transmembrane region" description="Helical" evidence="1">
    <location>
        <begin position="418"/>
        <end position="442"/>
    </location>
</feature>
<protein>
    <submittedName>
        <fullName evidence="2">Gluconate:H+ symporter, GntP family</fullName>
    </submittedName>
</protein>
<dbReference type="GO" id="GO:0005886">
    <property type="term" value="C:plasma membrane"/>
    <property type="evidence" value="ECO:0007669"/>
    <property type="project" value="TreeGrafter"/>
</dbReference>
<name>A0A1H5ZUK2_9BACT</name>
<keyword evidence="1" id="KW-1133">Transmembrane helix</keyword>
<gene>
    <name evidence="2" type="ORF">SAMN03080598_03756</name>
</gene>
<dbReference type="EMBL" id="FNVR01000032">
    <property type="protein sequence ID" value="SEG40213.1"/>
    <property type="molecule type" value="Genomic_DNA"/>
</dbReference>
<keyword evidence="3" id="KW-1185">Reference proteome</keyword>